<accession>A0ABS6HHR9</accession>
<evidence type="ECO:0008006" key="4">
    <source>
        <dbReference type="Google" id="ProtNLM"/>
    </source>
</evidence>
<organism evidence="2 3">
    <name type="scientific">Falsiroseomonas oleicola</name>
    <dbReference type="NCBI Taxonomy" id="2801474"/>
    <lineage>
        <taxon>Bacteria</taxon>
        <taxon>Pseudomonadati</taxon>
        <taxon>Pseudomonadota</taxon>
        <taxon>Alphaproteobacteria</taxon>
        <taxon>Acetobacterales</taxon>
        <taxon>Roseomonadaceae</taxon>
        <taxon>Falsiroseomonas</taxon>
    </lineage>
</organism>
<evidence type="ECO:0000256" key="1">
    <source>
        <dbReference type="PROSITE-ProRule" id="PRU00339"/>
    </source>
</evidence>
<dbReference type="PROSITE" id="PS50005">
    <property type="entry name" value="TPR"/>
    <property type="match status" value="1"/>
</dbReference>
<dbReference type="Pfam" id="PF13181">
    <property type="entry name" value="TPR_8"/>
    <property type="match status" value="1"/>
</dbReference>
<comment type="caution">
    <text evidence="2">The sequence shown here is derived from an EMBL/GenBank/DDBJ whole genome shotgun (WGS) entry which is preliminary data.</text>
</comment>
<dbReference type="InterPro" id="IPR019734">
    <property type="entry name" value="TPR_rpt"/>
</dbReference>
<sequence length="392" mass="43630">MSEFNIPDALEVREFSPGAPVIIAFTSVNSNGFSFYKNLEKLPFSRVYVRDPFDCWFQRGVGKGVDSPEALVEHLSRVLARLRPLRRVTMGSSMGGYAALLFGHLLRVDSVFAMSPQTIIDRRLPHTPSEDFSDRPYFDLAPLLRIKNRHRPATHILFGSDDIVDVWNATRVVTMPEDGQYPVAGRDHLASTLIAGNGDLAAALTGLATGRPFKISAPLDHRCEVPRIKSIIDRLTRALFLDEKDLEPQEWAERLRRIEPGWAVPHDVLAVLAKRRSDLATAEISASRAAALAPHSITLQTSHAELLMRLGREEEATDAFERCLKIRPKHYAALCALGMLRARAGDRDRAMGHLDLAISIRPRLARAVALKEAIVSGKRPSMPAIEEQPEDM</sequence>
<dbReference type="RefSeq" id="WP_216879271.1">
    <property type="nucleotide sequence ID" value="NZ_JAERQM010000015.1"/>
</dbReference>
<reference evidence="2 3" key="1">
    <citation type="submission" date="2021-01" db="EMBL/GenBank/DDBJ databases">
        <title>Roseomonas sp. nov, a bacterium isolated from an oil production mixture in Yumen Oilfield.</title>
        <authorList>
            <person name="Wu D."/>
        </authorList>
    </citation>
    <scope>NUCLEOTIDE SEQUENCE [LARGE SCALE GENOMIC DNA]</scope>
    <source>
        <strain evidence="2 3">ROY-5-3</strain>
    </source>
</reference>
<dbReference type="SMART" id="SM00028">
    <property type="entry name" value="TPR"/>
    <property type="match status" value="3"/>
</dbReference>
<evidence type="ECO:0000313" key="2">
    <source>
        <dbReference type="EMBL" id="MBU8547287.1"/>
    </source>
</evidence>
<name>A0ABS6HHR9_9PROT</name>
<keyword evidence="1" id="KW-0802">TPR repeat</keyword>
<keyword evidence="3" id="KW-1185">Reference proteome</keyword>
<dbReference type="EMBL" id="JAERQM010000015">
    <property type="protein sequence ID" value="MBU8547287.1"/>
    <property type="molecule type" value="Genomic_DNA"/>
</dbReference>
<evidence type="ECO:0000313" key="3">
    <source>
        <dbReference type="Proteomes" id="UP000689967"/>
    </source>
</evidence>
<proteinExistence type="predicted"/>
<protein>
    <recommendedName>
        <fullName evidence="4">Tetratricopeptide repeat protein</fullName>
    </recommendedName>
</protein>
<gene>
    <name evidence="2" type="ORF">JJQ90_26460</name>
</gene>
<dbReference type="Proteomes" id="UP000689967">
    <property type="component" value="Unassembled WGS sequence"/>
</dbReference>
<feature type="repeat" description="TPR" evidence="1">
    <location>
        <begin position="297"/>
        <end position="330"/>
    </location>
</feature>